<protein>
    <submittedName>
        <fullName evidence="2">Transporter</fullName>
    </submittedName>
</protein>
<proteinExistence type="predicted"/>
<dbReference type="Gene3D" id="3.40.33.10">
    <property type="entry name" value="CAP"/>
    <property type="match status" value="1"/>
</dbReference>
<feature type="domain" description="SCP" evidence="1">
    <location>
        <begin position="291"/>
        <end position="391"/>
    </location>
</feature>
<dbReference type="InterPro" id="IPR014044">
    <property type="entry name" value="CAP_dom"/>
</dbReference>
<dbReference type="PANTHER" id="PTHR31157">
    <property type="entry name" value="SCP DOMAIN-CONTAINING PROTEIN"/>
    <property type="match status" value="1"/>
</dbReference>
<organism evidence="2 3">
    <name type="scientific">Thermogutta terrifontis</name>
    <dbReference type="NCBI Taxonomy" id="1331910"/>
    <lineage>
        <taxon>Bacteria</taxon>
        <taxon>Pseudomonadati</taxon>
        <taxon>Planctomycetota</taxon>
        <taxon>Planctomycetia</taxon>
        <taxon>Pirellulales</taxon>
        <taxon>Thermoguttaceae</taxon>
        <taxon>Thermogutta</taxon>
    </lineage>
</organism>
<dbReference type="InterPro" id="IPR035940">
    <property type="entry name" value="CAP_sf"/>
</dbReference>
<dbReference type="PANTHER" id="PTHR31157:SF1">
    <property type="entry name" value="SCP DOMAIN-CONTAINING PROTEIN"/>
    <property type="match status" value="1"/>
</dbReference>
<name>A0A286RA56_9BACT</name>
<reference evidence="2 3" key="1">
    <citation type="journal article" name="Front. Microbiol.">
        <title>Sugar Metabolism of the First Thermophilic Planctomycete Thermogutta terrifontis: Comparative Genomic and Transcriptomic Approaches.</title>
        <authorList>
            <person name="Elcheninov A.G."/>
            <person name="Menzel P."/>
            <person name="Gudbergsdottir S.R."/>
            <person name="Slesarev A.I."/>
            <person name="Kadnikov V.V."/>
            <person name="Krogh A."/>
            <person name="Bonch-Osmolovskaya E.A."/>
            <person name="Peng X."/>
            <person name="Kublanov I.V."/>
        </authorList>
    </citation>
    <scope>NUCLEOTIDE SEQUENCE [LARGE SCALE GENOMIC DNA]</scope>
    <source>
        <strain evidence="2 3">R1</strain>
    </source>
</reference>
<keyword evidence="3" id="KW-1185">Reference proteome</keyword>
<dbReference type="Proteomes" id="UP000215086">
    <property type="component" value="Chromosome"/>
</dbReference>
<dbReference type="SUPFAM" id="SSF55797">
    <property type="entry name" value="PR-1-like"/>
    <property type="match status" value="1"/>
</dbReference>
<accession>A0A286RA56</accession>
<gene>
    <name evidence="2" type="ORF">THTE_0239</name>
</gene>
<dbReference type="EMBL" id="CP018477">
    <property type="protein sequence ID" value="ASV72841.1"/>
    <property type="molecule type" value="Genomic_DNA"/>
</dbReference>
<sequence length="399" mass="44429">MHGTSQPARRLVAEVYGAGEPKMVFQSKRETRVSALFRTVQPVFWHTPRAVLLVLFSGMVALWLTSGALSGEPRRSSTSPAIRELVSQFQSSRTTMDERRQLVAQAVEGGPAWVEALLPVIEKQLSARLERYGQMFTRQAQRQAGQHLRQVDPRQVAAVREAVLTLRQRPDLTKEMIQQVGDPGLKQLQQWLVIPREVVLASSDTLRSEREKLSEWGSLWEECARVLYNAAPPESRPDTQPSFEEYLAGEETLAAFLVSPMDPPARQVLAQNAILAKQLQREEARCILALNMTRVLLGLNPLVIDLRLCAAARDHSNDMKTLGFFDHTSPVPGKTTPWDRARRFGTSASGENIAAGYSDGNAANMGWFHSPGHHKNMLGNHKRVGVGIAGTYYTELFGD</sequence>
<evidence type="ECO:0000313" key="3">
    <source>
        <dbReference type="Proteomes" id="UP000215086"/>
    </source>
</evidence>
<dbReference type="KEGG" id="ttf:THTE_0239"/>
<dbReference type="Pfam" id="PF00188">
    <property type="entry name" value="CAP"/>
    <property type="match status" value="1"/>
</dbReference>
<dbReference type="CDD" id="cd05379">
    <property type="entry name" value="CAP_bacterial"/>
    <property type="match status" value="1"/>
</dbReference>
<evidence type="ECO:0000313" key="2">
    <source>
        <dbReference type="EMBL" id="ASV72841.1"/>
    </source>
</evidence>
<dbReference type="AlphaFoldDB" id="A0A286RA56"/>
<evidence type="ECO:0000259" key="1">
    <source>
        <dbReference type="Pfam" id="PF00188"/>
    </source>
</evidence>